<dbReference type="InterPro" id="IPR000683">
    <property type="entry name" value="Gfo/Idh/MocA-like_OxRdtase_N"/>
</dbReference>
<evidence type="ECO:0000313" key="7">
    <source>
        <dbReference type="Proteomes" id="UP000620874"/>
    </source>
</evidence>
<dbReference type="InterPro" id="IPR055170">
    <property type="entry name" value="GFO_IDH_MocA-like_dom"/>
</dbReference>
<reference evidence="6 7" key="1">
    <citation type="submission" date="2020-08" db="EMBL/GenBank/DDBJ databases">
        <title>A Genomic Blueprint of the Chicken Gut Microbiome.</title>
        <authorList>
            <person name="Gilroy R."/>
            <person name="Ravi A."/>
            <person name="Getino M."/>
            <person name="Pursley I."/>
            <person name="Horton D.L."/>
            <person name="Alikhan N.-F."/>
            <person name="Baker D."/>
            <person name="Gharbi K."/>
            <person name="Hall N."/>
            <person name="Watson M."/>
            <person name="Adriaenssens E.M."/>
            <person name="Foster-Nyarko E."/>
            <person name="Jarju S."/>
            <person name="Secka A."/>
            <person name="Antonio M."/>
            <person name="Oren A."/>
            <person name="Chaudhuri R."/>
            <person name="La Ragione R.M."/>
            <person name="Hildebrand F."/>
            <person name="Pallen M.J."/>
        </authorList>
    </citation>
    <scope>NUCLEOTIDE SEQUENCE [LARGE SCALE GENOMIC DNA]</scope>
    <source>
        <strain evidence="6 7">Sa1CVN1</strain>
    </source>
</reference>
<comment type="similarity">
    <text evidence="1">Belongs to the Gfo/Idh/MocA family.</text>
</comment>
<comment type="function">
    <text evidence="3">Glycosidase.</text>
</comment>
<gene>
    <name evidence="6" type="ORF">H9625_12730</name>
</gene>
<organism evidence="6 7">
    <name type="scientific">Phocaeicola intestinalis</name>
    <dbReference type="NCBI Taxonomy" id="2762212"/>
    <lineage>
        <taxon>Bacteria</taxon>
        <taxon>Pseudomonadati</taxon>
        <taxon>Bacteroidota</taxon>
        <taxon>Bacteroidia</taxon>
        <taxon>Bacteroidales</taxon>
        <taxon>Bacteroidaceae</taxon>
        <taxon>Phocaeicola</taxon>
    </lineage>
</organism>
<proteinExistence type="inferred from homology"/>
<name>A0ABR8YAQ6_9BACT</name>
<evidence type="ECO:0000259" key="4">
    <source>
        <dbReference type="Pfam" id="PF01408"/>
    </source>
</evidence>
<dbReference type="Pfam" id="PF01408">
    <property type="entry name" value="GFO_IDH_MocA"/>
    <property type="match status" value="1"/>
</dbReference>
<dbReference type="PANTHER" id="PTHR22604:SF105">
    <property type="entry name" value="TRANS-1,2-DIHYDROBENZENE-1,2-DIOL DEHYDROGENASE"/>
    <property type="match status" value="1"/>
</dbReference>
<keyword evidence="2" id="KW-0560">Oxidoreductase</keyword>
<dbReference type="Gene3D" id="3.40.50.720">
    <property type="entry name" value="NAD(P)-binding Rossmann-like Domain"/>
    <property type="match status" value="1"/>
</dbReference>
<keyword evidence="7" id="KW-1185">Reference proteome</keyword>
<comment type="caution">
    <text evidence="6">The sequence shown here is derived from an EMBL/GenBank/DDBJ whole genome shotgun (WGS) entry which is preliminary data.</text>
</comment>
<dbReference type="EMBL" id="JACSPP010000046">
    <property type="protein sequence ID" value="MBD8041285.1"/>
    <property type="molecule type" value="Genomic_DNA"/>
</dbReference>
<dbReference type="PANTHER" id="PTHR22604">
    <property type="entry name" value="OXIDOREDUCTASES"/>
    <property type="match status" value="1"/>
</dbReference>
<feature type="domain" description="Gfo/Idh/MocA-like oxidoreductase N-terminal" evidence="4">
    <location>
        <begin position="5"/>
        <end position="119"/>
    </location>
</feature>
<dbReference type="Gene3D" id="3.30.360.10">
    <property type="entry name" value="Dihydrodipicolinate Reductase, domain 2"/>
    <property type="match status" value="1"/>
</dbReference>
<dbReference type="InterPro" id="IPR050984">
    <property type="entry name" value="Gfo/Idh/MocA_domain"/>
</dbReference>
<sequence>MKVYKIGIIGCGRIAQKMATTLGGMKGVARYAVASRSKEKAEHFAREWQFAKAYGSYEELANDPEVDLIYIATPHSHHYEQARMCIGKGKPVLCEKSFTANARQAESLLAYAKEKGVFITEAIWTRYLPLSLKIQELIHSGIIGTPYTLSANLSYPVSYKERIQRPELAGGALLDIGVYTLNFAAMAFGTEIERMESSCLLADTGVDAQENITLFYKDGKMASLQSSIYAKSDRMGVISGDKGQLIVENINCPQSVRVIDDDYNVSAVYYAPQCITGFEYQVYASIEAIEKGWLESPYMPHAETLRIMRQMDELRKSWGVVFPCD</sequence>
<evidence type="ECO:0000256" key="3">
    <source>
        <dbReference type="ARBA" id="ARBA00023763"/>
    </source>
</evidence>
<evidence type="ECO:0000259" key="5">
    <source>
        <dbReference type="Pfam" id="PF22725"/>
    </source>
</evidence>
<dbReference type="InterPro" id="IPR036291">
    <property type="entry name" value="NAD(P)-bd_dom_sf"/>
</dbReference>
<accession>A0ABR8YAQ6</accession>
<evidence type="ECO:0000313" key="6">
    <source>
        <dbReference type="EMBL" id="MBD8041285.1"/>
    </source>
</evidence>
<dbReference type="SUPFAM" id="SSF55347">
    <property type="entry name" value="Glyceraldehyde-3-phosphate dehydrogenase-like, C-terminal domain"/>
    <property type="match status" value="1"/>
</dbReference>
<dbReference type="RefSeq" id="WP_022040449.1">
    <property type="nucleotide sequence ID" value="NZ_JACSPP010000046.1"/>
</dbReference>
<dbReference type="SUPFAM" id="SSF51735">
    <property type="entry name" value="NAD(P)-binding Rossmann-fold domains"/>
    <property type="match status" value="1"/>
</dbReference>
<protein>
    <submittedName>
        <fullName evidence="6">Gfo/Idh/MocA family oxidoreductase</fullName>
    </submittedName>
</protein>
<dbReference type="Proteomes" id="UP000620874">
    <property type="component" value="Unassembled WGS sequence"/>
</dbReference>
<feature type="domain" description="GFO/IDH/MocA-like oxidoreductase" evidence="5">
    <location>
        <begin position="132"/>
        <end position="245"/>
    </location>
</feature>
<dbReference type="Pfam" id="PF22725">
    <property type="entry name" value="GFO_IDH_MocA_C3"/>
    <property type="match status" value="1"/>
</dbReference>
<evidence type="ECO:0000256" key="2">
    <source>
        <dbReference type="ARBA" id="ARBA00023002"/>
    </source>
</evidence>
<evidence type="ECO:0000256" key="1">
    <source>
        <dbReference type="ARBA" id="ARBA00010928"/>
    </source>
</evidence>